<evidence type="ECO:0000256" key="1">
    <source>
        <dbReference type="ARBA" id="ARBA00010491"/>
    </source>
</evidence>
<comment type="similarity">
    <text evidence="1 6">Belongs to the peptidase S46 family.</text>
</comment>
<comment type="caution">
    <text evidence="7">The sequence shown here is derived from an EMBL/GenBank/DDBJ whole genome shotgun (WGS) entry which is preliminary data.</text>
</comment>
<evidence type="ECO:0000313" key="7">
    <source>
        <dbReference type="EMBL" id="PRP97687.1"/>
    </source>
</evidence>
<dbReference type="Gene3D" id="2.40.10.10">
    <property type="entry name" value="Trypsin-like serine proteases"/>
    <property type="match status" value="1"/>
</dbReference>
<keyword evidence="3 6" id="KW-0645">Protease</keyword>
<dbReference type="AlphaFoldDB" id="A0A2S9XXT6"/>
<keyword evidence="4" id="KW-0732">Signal</keyword>
<dbReference type="EMBL" id="PVNK01000149">
    <property type="protein sequence ID" value="PRP97687.1"/>
    <property type="molecule type" value="Genomic_DNA"/>
</dbReference>
<name>A0A2S9XXT6_9BACT</name>
<evidence type="ECO:0000256" key="4">
    <source>
        <dbReference type="ARBA" id="ARBA00022729"/>
    </source>
</evidence>
<dbReference type="InterPro" id="IPR043504">
    <property type="entry name" value="Peptidase_S1_PA_chymotrypsin"/>
</dbReference>
<dbReference type="InterPro" id="IPR019500">
    <property type="entry name" value="Pep_S46"/>
</dbReference>
<evidence type="ECO:0000256" key="2">
    <source>
        <dbReference type="ARBA" id="ARBA00022438"/>
    </source>
</evidence>
<dbReference type="PANTHER" id="PTHR38469">
    <property type="entry name" value="PERIPLASMIC PEPTIDASE SUBFAMILY S1B"/>
    <property type="match status" value="1"/>
</dbReference>
<dbReference type="Pfam" id="PF10459">
    <property type="entry name" value="Peptidase_S46"/>
    <property type="match status" value="1"/>
</dbReference>
<organism evidence="7 8">
    <name type="scientific">Enhygromyxa salina</name>
    <dbReference type="NCBI Taxonomy" id="215803"/>
    <lineage>
        <taxon>Bacteria</taxon>
        <taxon>Pseudomonadati</taxon>
        <taxon>Myxococcota</taxon>
        <taxon>Polyangia</taxon>
        <taxon>Nannocystales</taxon>
        <taxon>Nannocystaceae</taxon>
        <taxon>Enhygromyxa</taxon>
    </lineage>
</organism>
<sequence length="770" mass="83546">MRLLVPVWPADLIPLRTMAKPSRFHMCSLSLLAACVALSSACSKPDAAPGTDKPVSEGEEIAETFSFANPGGMWMPAQLGAGGHAETLTSLGLEYDPAALTQPTEFPLGAIVSLGGCSASFVSPDGLLITNHHCVIRALARNSSKDENLLEDGFLAKTRADERWAGPGQHVYVTTSFTDVSEEVLAGLEDIEDPSARWDEMQSRRRAIEKECAEAKQDVTCRVASYFEGAQFFRIEQLELRDIRLVHAPDAGIGVFGGEIDNWRWPRHTGDYSFYRAYVGKDGKPADHAEDNVAYQPKHYLKVATEDLDEGDLVMVAGYPGRTSRLKTAAEVDDATTWSYPHKIARYEQYLAALAAAVGDDETLAIKASPRVRGLSNGLTNAKGMLDGLGKGGLADKRRQQEAELQAWIDADEQRKAAYGTVLAEIAALDAESKATRERDAASAELMRSSSLLHRAQMIVSAAEEREKGEGPDEGKIAEARTGLEEAQNSYAREIDRAVLELHLARAAKLPADQQPAALKLFVNADPIDDAAITKALDRLYAKTKLEDPKQVIELYGSAKLAKLKRSKDPFIVLALALAPIIEEQQALGVERAGKLALLRPRYIAALREFAASKGEILAPDANSTLRITYGTVRGYSSNGTEHTPFTTVSEMLAKHTGEDPFDLPEAARAAIEAGEFGPYVDPELGELPIDFLADLDITGGNSGSPTLNARGELIGLVFDGNYESMASDWVFMPEITRSIHVDIRSVLWVMDAVDGADHLLTEMGVEPSI</sequence>
<dbReference type="GO" id="GO:0008239">
    <property type="term" value="F:dipeptidyl-peptidase activity"/>
    <property type="evidence" value="ECO:0007669"/>
    <property type="project" value="UniProtKB-UniRule"/>
</dbReference>
<comment type="function">
    <text evidence="6">Catalyzes the removal of dipeptides from the N-terminus of oligopeptides.</text>
</comment>
<gene>
    <name evidence="7" type="ORF">ENSA5_31940</name>
</gene>
<proteinExistence type="inferred from homology"/>
<evidence type="ECO:0000256" key="5">
    <source>
        <dbReference type="ARBA" id="ARBA00022801"/>
    </source>
</evidence>
<dbReference type="EC" id="3.4.14.-" evidence="6"/>
<dbReference type="SUPFAM" id="SSF50494">
    <property type="entry name" value="Trypsin-like serine proteases"/>
    <property type="match status" value="1"/>
</dbReference>
<accession>A0A2S9XXT6</accession>
<dbReference type="GO" id="GO:0070009">
    <property type="term" value="F:serine-type aminopeptidase activity"/>
    <property type="evidence" value="ECO:0007669"/>
    <property type="project" value="UniProtKB-UniRule"/>
</dbReference>
<keyword evidence="8" id="KW-1185">Reference proteome</keyword>
<keyword evidence="5 6" id="KW-0378">Hydrolase</keyword>
<dbReference type="PROSITE" id="PS51257">
    <property type="entry name" value="PROKAR_LIPOPROTEIN"/>
    <property type="match status" value="1"/>
</dbReference>
<reference evidence="7 8" key="1">
    <citation type="submission" date="2018-03" db="EMBL/GenBank/DDBJ databases">
        <title>Draft Genome Sequences of the Obligatory Marine Myxobacteria Enhygromyxa salina SWB005.</title>
        <authorList>
            <person name="Poehlein A."/>
            <person name="Moghaddam J.A."/>
            <person name="Harms H."/>
            <person name="Alanjari M."/>
            <person name="Koenig G.M."/>
            <person name="Daniel R."/>
            <person name="Schaeberle T.F."/>
        </authorList>
    </citation>
    <scope>NUCLEOTIDE SEQUENCE [LARGE SCALE GENOMIC DNA]</scope>
    <source>
        <strain evidence="7 8">SWB005</strain>
    </source>
</reference>
<evidence type="ECO:0000256" key="3">
    <source>
        <dbReference type="ARBA" id="ARBA00022670"/>
    </source>
</evidence>
<dbReference type="InterPro" id="IPR009003">
    <property type="entry name" value="Peptidase_S1_PA"/>
</dbReference>
<evidence type="ECO:0000313" key="8">
    <source>
        <dbReference type="Proteomes" id="UP000237968"/>
    </source>
</evidence>
<dbReference type="FunFam" id="2.40.10.10:FF:000102">
    <property type="entry name" value="Dipeptidyl-peptidase 7"/>
    <property type="match status" value="1"/>
</dbReference>
<dbReference type="GO" id="GO:0006508">
    <property type="term" value="P:proteolysis"/>
    <property type="evidence" value="ECO:0007669"/>
    <property type="project" value="UniProtKB-KW"/>
</dbReference>
<evidence type="ECO:0000256" key="6">
    <source>
        <dbReference type="RuleBase" id="RU366067"/>
    </source>
</evidence>
<dbReference type="GO" id="GO:0043171">
    <property type="term" value="P:peptide catabolic process"/>
    <property type="evidence" value="ECO:0007669"/>
    <property type="project" value="UniProtKB-UniRule"/>
</dbReference>
<dbReference type="PANTHER" id="PTHR38469:SF1">
    <property type="entry name" value="PERIPLASMIC PEPTIDASE SUBFAMILY S1B"/>
    <property type="match status" value="1"/>
</dbReference>
<protein>
    <recommendedName>
        <fullName evidence="6">Dipeptidyl-peptidase</fullName>
        <ecNumber evidence="6">3.4.14.-</ecNumber>
    </recommendedName>
</protein>
<dbReference type="Proteomes" id="UP000237968">
    <property type="component" value="Unassembled WGS sequence"/>
</dbReference>
<keyword evidence="2 6" id="KW-0031">Aminopeptidase</keyword>
<keyword evidence="6" id="KW-0720">Serine protease</keyword>